<dbReference type="PROSITE" id="PS00678">
    <property type="entry name" value="WD_REPEATS_1"/>
    <property type="match status" value="2"/>
</dbReference>
<dbReference type="SUPFAM" id="SSF141571">
    <property type="entry name" value="Pentapeptide repeat-like"/>
    <property type="match status" value="1"/>
</dbReference>
<feature type="repeat" description="WD" evidence="3">
    <location>
        <begin position="519"/>
        <end position="548"/>
    </location>
</feature>
<dbReference type="CDD" id="cd00200">
    <property type="entry name" value="WD40"/>
    <property type="match status" value="1"/>
</dbReference>
<feature type="repeat" description="WD" evidence="3">
    <location>
        <begin position="288"/>
        <end position="322"/>
    </location>
</feature>
<accession>A0A1R2CXN9</accession>
<name>A0A1R2CXN9_9CILI</name>
<dbReference type="GO" id="GO:1990234">
    <property type="term" value="C:transferase complex"/>
    <property type="evidence" value="ECO:0007669"/>
    <property type="project" value="UniProtKB-ARBA"/>
</dbReference>
<feature type="repeat" description="WD" evidence="3">
    <location>
        <begin position="640"/>
        <end position="679"/>
    </location>
</feature>
<evidence type="ECO:0000256" key="3">
    <source>
        <dbReference type="PROSITE-ProRule" id="PRU00221"/>
    </source>
</evidence>
<comment type="caution">
    <text evidence="4">The sequence shown here is derived from an EMBL/GenBank/DDBJ whole genome shotgun (WGS) entry which is preliminary data.</text>
</comment>
<dbReference type="InterPro" id="IPR015943">
    <property type="entry name" value="WD40/YVTN_repeat-like_dom_sf"/>
</dbReference>
<feature type="repeat" description="WD" evidence="3">
    <location>
        <begin position="247"/>
        <end position="288"/>
    </location>
</feature>
<organism evidence="4 5">
    <name type="scientific">Stentor coeruleus</name>
    <dbReference type="NCBI Taxonomy" id="5963"/>
    <lineage>
        <taxon>Eukaryota</taxon>
        <taxon>Sar</taxon>
        <taxon>Alveolata</taxon>
        <taxon>Ciliophora</taxon>
        <taxon>Postciliodesmatophora</taxon>
        <taxon>Heterotrichea</taxon>
        <taxon>Heterotrichida</taxon>
        <taxon>Stentoridae</taxon>
        <taxon>Stentor</taxon>
    </lineage>
</organism>
<keyword evidence="2" id="KW-0677">Repeat</keyword>
<dbReference type="PANTHER" id="PTHR22847:SF637">
    <property type="entry name" value="WD REPEAT DOMAIN 5B"/>
    <property type="match status" value="1"/>
</dbReference>
<evidence type="ECO:0000313" key="4">
    <source>
        <dbReference type="EMBL" id="OMJ93775.1"/>
    </source>
</evidence>
<dbReference type="Gene3D" id="2.130.10.10">
    <property type="entry name" value="YVTN repeat-like/Quinoprotein amine dehydrogenase"/>
    <property type="match status" value="3"/>
</dbReference>
<dbReference type="EMBL" id="MPUH01000037">
    <property type="protein sequence ID" value="OMJ93775.1"/>
    <property type="molecule type" value="Genomic_DNA"/>
</dbReference>
<dbReference type="InterPro" id="IPR036322">
    <property type="entry name" value="WD40_repeat_dom_sf"/>
</dbReference>
<dbReference type="InterPro" id="IPR001680">
    <property type="entry name" value="WD40_rpt"/>
</dbReference>
<dbReference type="SUPFAM" id="SSF50978">
    <property type="entry name" value="WD40 repeat-like"/>
    <property type="match status" value="2"/>
</dbReference>
<evidence type="ECO:0000256" key="1">
    <source>
        <dbReference type="ARBA" id="ARBA00022574"/>
    </source>
</evidence>
<sequence>MTENSRRYQLSHNLILVISEFCGRKTVFELVMTSKKTYEKYWEYLSANITKSEINLRILQDPYKDLENFSYEKLMNIVKATKQHLVLWKIASASMSLLVKNSYNFYCEDLSYVIIPYCNLASGIFQYTNFSFSVMIGVNFTRAYINSCNFNSAYMEKAEIGSKIVTGHLQTITALAVSNDEKTVVSSGYDKIIKLWDVPSFRLKSNIKSGHTSAITGLWLSADNTFLISCAEQIKLWDLKEGTWKALPGHTKNVTGVSMALGNSLFVSSSNDETFKVWKTENFKCKTVVNTKSPVLCLMMNENGKLIVTGCKNGEVALWNLKGIAIASNQILNIPVRSVFINKKFIVSGSDNGKVILRDEMNKIIREYIGHSDAITCVKIYSGFIFSSGTESDCTIRKWDLNSNACLDIIIGHTQGIHSLVLAQNKVITAGSDKTIRINSHLSKEAPADWVECIHIAESGFQVLAGYKQGTVRLWQSGIIIEETNLNSRVMSVSSYKENRAAGCWNMNIYIWGETKVTLTGHTDGVISLQFLDNFLFSGASDGTIKVWLWNESLCLNSLPAYNGYVHRVVANNYFAIGTSGCSLTKITVWNLADETSFNFFIQRGRVKALALNDLYFATGGSDTPVIELWYFSGLMRSKLSGHTKAITDIVFYLSKLISSSEDKSIIIWDWENSVILEKVSGCIASKIWVIDQTMTFCENKGNSLQFYTAILDTDALKTKMVWRTLDMLECKNSTFKCVKGWTREEEEELENYSEYIR</sequence>
<protein>
    <submittedName>
        <fullName evidence="4">Uncharacterized protein</fullName>
    </submittedName>
</protein>
<dbReference type="AlphaFoldDB" id="A0A1R2CXN9"/>
<dbReference type="OrthoDB" id="71437at2759"/>
<keyword evidence="5" id="KW-1185">Reference proteome</keyword>
<feature type="repeat" description="WD" evidence="3">
    <location>
        <begin position="165"/>
        <end position="206"/>
    </location>
</feature>
<reference evidence="4 5" key="1">
    <citation type="submission" date="2016-11" db="EMBL/GenBank/DDBJ databases">
        <title>The macronuclear genome of Stentor coeruleus: a giant cell with tiny introns.</title>
        <authorList>
            <person name="Slabodnick M."/>
            <person name="Ruby J.G."/>
            <person name="Reiff S.B."/>
            <person name="Swart E.C."/>
            <person name="Gosai S."/>
            <person name="Prabakaran S."/>
            <person name="Witkowska E."/>
            <person name="Larue G.E."/>
            <person name="Fisher S."/>
            <person name="Freeman R.M."/>
            <person name="Gunawardena J."/>
            <person name="Chu W."/>
            <person name="Stover N.A."/>
            <person name="Gregory B.D."/>
            <person name="Nowacki M."/>
            <person name="Derisi J."/>
            <person name="Roy S.W."/>
            <person name="Marshall W.F."/>
            <person name="Sood P."/>
        </authorList>
    </citation>
    <scope>NUCLEOTIDE SEQUENCE [LARGE SCALE GENOMIC DNA]</scope>
    <source>
        <strain evidence="4">WM001</strain>
    </source>
</reference>
<dbReference type="PANTHER" id="PTHR22847">
    <property type="entry name" value="WD40 REPEAT PROTEIN"/>
    <property type="match status" value="1"/>
</dbReference>
<evidence type="ECO:0000313" key="5">
    <source>
        <dbReference type="Proteomes" id="UP000187209"/>
    </source>
</evidence>
<dbReference type="PROSITE" id="PS50294">
    <property type="entry name" value="WD_REPEATS_REGION"/>
    <property type="match status" value="4"/>
</dbReference>
<dbReference type="Pfam" id="PF00400">
    <property type="entry name" value="WD40"/>
    <property type="match status" value="8"/>
</dbReference>
<dbReference type="PROSITE" id="PS50082">
    <property type="entry name" value="WD_REPEATS_2"/>
    <property type="match status" value="5"/>
</dbReference>
<proteinExistence type="predicted"/>
<evidence type="ECO:0000256" key="2">
    <source>
        <dbReference type="ARBA" id="ARBA00022737"/>
    </source>
</evidence>
<gene>
    <name evidence="4" type="ORF">SteCoe_3222</name>
</gene>
<keyword evidence="1 3" id="KW-0853">WD repeat</keyword>
<dbReference type="InterPro" id="IPR019775">
    <property type="entry name" value="WD40_repeat_CS"/>
</dbReference>
<dbReference type="SMART" id="SM00320">
    <property type="entry name" value="WD40"/>
    <property type="match status" value="10"/>
</dbReference>
<dbReference type="Proteomes" id="UP000187209">
    <property type="component" value="Unassembled WGS sequence"/>
</dbReference>